<evidence type="ECO:0000256" key="8">
    <source>
        <dbReference type="ARBA" id="ARBA00022989"/>
    </source>
</evidence>
<comment type="cofactor">
    <cofactor evidence="11">
        <name>Cu cation</name>
        <dbReference type="ChEBI" id="CHEBI:23378"/>
    </cofactor>
    <text evidence="11">Binds a copper A center.</text>
</comment>
<dbReference type="PROSITE" id="PS50999">
    <property type="entry name" value="COX2_TM"/>
    <property type="match status" value="1"/>
</dbReference>
<evidence type="ECO:0000313" key="16">
    <source>
        <dbReference type="Proteomes" id="UP000218418"/>
    </source>
</evidence>
<evidence type="ECO:0000256" key="5">
    <source>
        <dbReference type="ARBA" id="ARBA00022692"/>
    </source>
</evidence>
<keyword evidence="7 10" id="KW-0249">Electron transport</keyword>
<comment type="function">
    <text evidence="11">Subunits I and II form the functional core of the enzyme complex. Electrons originating in cytochrome c are transferred via heme a and Cu(A) to the binuclear center formed by heme a3 and Cu(B).</text>
</comment>
<comment type="similarity">
    <text evidence="2 10">Belongs to the cytochrome c oxidase subunit 2 family.</text>
</comment>
<evidence type="ECO:0000256" key="2">
    <source>
        <dbReference type="ARBA" id="ARBA00007866"/>
    </source>
</evidence>
<keyword evidence="16" id="KW-1185">Reference proteome</keyword>
<dbReference type="GO" id="GO:0004129">
    <property type="term" value="F:cytochrome-c oxidase activity"/>
    <property type="evidence" value="ECO:0007669"/>
    <property type="project" value="UniProtKB-EC"/>
</dbReference>
<evidence type="ECO:0000259" key="13">
    <source>
        <dbReference type="PROSITE" id="PS50857"/>
    </source>
</evidence>
<feature type="domain" description="Cytochrome oxidase subunit II transmembrane region profile" evidence="14">
    <location>
        <begin position="23"/>
        <end position="120"/>
    </location>
</feature>
<evidence type="ECO:0000256" key="7">
    <source>
        <dbReference type="ARBA" id="ARBA00022982"/>
    </source>
</evidence>
<evidence type="ECO:0000256" key="9">
    <source>
        <dbReference type="ARBA" id="ARBA00023136"/>
    </source>
</evidence>
<keyword evidence="11" id="KW-0186">Copper</keyword>
<proteinExistence type="inferred from homology"/>
<keyword evidence="6" id="KW-1278">Translocase</keyword>
<evidence type="ECO:0000256" key="4">
    <source>
        <dbReference type="ARBA" id="ARBA00022660"/>
    </source>
</evidence>
<dbReference type="AlphaFoldDB" id="A0A1Z4LNN9"/>
<dbReference type="Pfam" id="PF02790">
    <property type="entry name" value="COX2_TM"/>
    <property type="match status" value="1"/>
</dbReference>
<evidence type="ECO:0000256" key="1">
    <source>
        <dbReference type="ARBA" id="ARBA00004141"/>
    </source>
</evidence>
<evidence type="ECO:0000313" key="15">
    <source>
        <dbReference type="EMBL" id="BAY82846.1"/>
    </source>
</evidence>
<dbReference type="GO" id="GO:0005507">
    <property type="term" value="F:copper ion binding"/>
    <property type="evidence" value="ECO:0007669"/>
    <property type="project" value="InterPro"/>
</dbReference>
<keyword evidence="9 12" id="KW-0472">Membrane</keyword>
<dbReference type="Pfam" id="PF00116">
    <property type="entry name" value="COX2"/>
    <property type="match status" value="1"/>
</dbReference>
<dbReference type="SUPFAM" id="SSF81464">
    <property type="entry name" value="Cytochrome c oxidase subunit II-like, transmembrane region"/>
    <property type="match status" value="1"/>
</dbReference>
<dbReference type="PANTHER" id="PTHR22888">
    <property type="entry name" value="CYTOCHROME C OXIDASE, SUBUNIT II"/>
    <property type="match status" value="1"/>
</dbReference>
<evidence type="ECO:0000256" key="10">
    <source>
        <dbReference type="RuleBase" id="RU000456"/>
    </source>
</evidence>
<dbReference type="InterPro" id="IPR008972">
    <property type="entry name" value="Cupredoxin"/>
</dbReference>
<dbReference type="PROSITE" id="PS50857">
    <property type="entry name" value="COX2_CUA"/>
    <property type="match status" value="1"/>
</dbReference>
<dbReference type="Gene3D" id="2.60.40.420">
    <property type="entry name" value="Cupredoxins - blue copper proteins"/>
    <property type="match status" value="1"/>
</dbReference>
<sequence>MKMRGILLIIVGAIILAVVSLWIGQQAYSWLPPQATAQSLLVDDLFSFLTTLGAFIFLGVTGAIVYSIIFNRAGKYDVSDGPAIEGNITLEVVWTAIPFALVIWIGVYSYQVYDQMSILGSMQHQHMSMGMKSAIAAPVKNSEQIEVISKQWAWIFNYPEQNISSTELHLPVNKPASLTLQSEDVIHGFYIPAFRVKQDVIPGEIINFRFTPILEGKYRLRDSQYSGTYFAAMQADVVVESPEKYQEWLKVAQNNEPSPAYNQAVSEYNSKSDKAIKTSWATVKPAAPPVVNYHD</sequence>
<dbReference type="EC" id="7.1.1.9" evidence="11"/>
<protein>
    <recommendedName>
        <fullName evidence="11">Cytochrome c oxidase subunit 2</fullName>
        <ecNumber evidence="11">7.1.1.9</ecNumber>
    </recommendedName>
</protein>
<keyword evidence="11" id="KW-0479">Metal-binding</keyword>
<gene>
    <name evidence="15" type="primary">coxB3_2</name>
    <name evidence="15" type="ORF">NIES267_23310</name>
</gene>
<dbReference type="PANTHER" id="PTHR22888:SF9">
    <property type="entry name" value="CYTOCHROME C OXIDASE SUBUNIT 2"/>
    <property type="match status" value="1"/>
</dbReference>
<dbReference type="Proteomes" id="UP000218418">
    <property type="component" value="Chromosome"/>
</dbReference>
<dbReference type="InterPro" id="IPR045187">
    <property type="entry name" value="CcO_II"/>
</dbReference>
<evidence type="ECO:0000256" key="11">
    <source>
        <dbReference type="RuleBase" id="RU004024"/>
    </source>
</evidence>
<feature type="transmembrane region" description="Helical" evidence="12">
    <location>
        <begin position="45"/>
        <end position="69"/>
    </location>
</feature>
<dbReference type="GO" id="GO:0005886">
    <property type="term" value="C:plasma membrane"/>
    <property type="evidence" value="ECO:0007669"/>
    <property type="project" value="UniProtKB-SubCell"/>
</dbReference>
<evidence type="ECO:0000259" key="14">
    <source>
        <dbReference type="PROSITE" id="PS50999"/>
    </source>
</evidence>
<dbReference type="GO" id="GO:0042773">
    <property type="term" value="P:ATP synthesis coupled electron transport"/>
    <property type="evidence" value="ECO:0007669"/>
    <property type="project" value="TreeGrafter"/>
</dbReference>
<keyword evidence="4 10" id="KW-0679">Respiratory chain</keyword>
<keyword evidence="8 12" id="KW-1133">Transmembrane helix</keyword>
<dbReference type="CDD" id="cd13919">
    <property type="entry name" value="CuRO_HCO_II_like_5"/>
    <property type="match status" value="1"/>
</dbReference>
<feature type="transmembrane region" description="Helical" evidence="12">
    <location>
        <begin position="90"/>
        <end position="110"/>
    </location>
</feature>
<reference evidence="15 16" key="1">
    <citation type="submission" date="2017-06" db="EMBL/GenBank/DDBJ databases">
        <title>Genome sequencing of cyanobaciteial culture collection at National Institute for Environmental Studies (NIES).</title>
        <authorList>
            <person name="Hirose Y."/>
            <person name="Shimura Y."/>
            <person name="Fujisawa T."/>
            <person name="Nakamura Y."/>
            <person name="Kawachi M."/>
        </authorList>
    </citation>
    <scope>NUCLEOTIDE SEQUENCE [LARGE SCALE GENOMIC DNA]</scope>
    <source>
        <strain evidence="15 16">NIES-267</strain>
    </source>
</reference>
<dbReference type="SUPFAM" id="SSF49503">
    <property type="entry name" value="Cupredoxins"/>
    <property type="match status" value="1"/>
</dbReference>
<comment type="subcellular location">
    <subcellularLocation>
        <location evidence="10">Cell membrane</location>
        <topology evidence="10">Multi-pass membrane protein</topology>
    </subcellularLocation>
    <subcellularLocation>
        <location evidence="1">Membrane</location>
        <topology evidence="1">Multi-pass membrane protein</topology>
    </subcellularLocation>
</comment>
<dbReference type="InterPro" id="IPR002429">
    <property type="entry name" value="CcO_II-like_C"/>
</dbReference>
<dbReference type="InterPro" id="IPR036257">
    <property type="entry name" value="Cyt_c_oxidase_su2_TM_sf"/>
</dbReference>
<evidence type="ECO:0000256" key="6">
    <source>
        <dbReference type="ARBA" id="ARBA00022967"/>
    </source>
</evidence>
<feature type="domain" description="Cytochrome oxidase subunit II copper A binding" evidence="13">
    <location>
        <begin position="140"/>
        <end position="251"/>
    </location>
</feature>
<dbReference type="Gene3D" id="1.10.287.90">
    <property type="match status" value="1"/>
</dbReference>
<evidence type="ECO:0000256" key="12">
    <source>
        <dbReference type="SAM" id="Phobius"/>
    </source>
</evidence>
<name>A0A1Z4LNN9_9CYAN</name>
<comment type="catalytic activity">
    <reaction evidence="11">
        <text>4 Fe(II)-[cytochrome c] + O2 + 8 H(+)(in) = 4 Fe(III)-[cytochrome c] + 2 H2O + 4 H(+)(out)</text>
        <dbReference type="Rhea" id="RHEA:11436"/>
        <dbReference type="Rhea" id="RHEA-COMP:10350"/>
        <dbReference type="Rhea" id="RHEA-COMP:14399"/>
        <dbReference type="ChEBI" id="CHEBI:15377"/>
        <dbReference type="ChEBI" id="CHEBI:15378"/>
        <dbReference type="ChEBI" id="CHEBI:15379"/>
        <dbReference type="ChEBI" id="CHEBI:29033"/>
        <dbReference type="ChEBI" id="CHEBI:29034"/>
        <dbReference type="EC" id="7.1.1.9"/>
    </reaction>
</comment>
<feature type="transmembrane region" description="Helical" evidence="12">
    <location>
        <begin position="7"/>
        <end position="25"/>
    </location>
</feature>
<keyword evidence="3 10" id="KW-0813">Transport</keyword>
<accession>A0A1Z4LNN9</accession>
<dbReference type="OrthoDB" id="9781261at2"/>
<dbReference type="EMBL" id="AP018227">
    <property type="protein sequence ID" value="BAY82846.1"/>
    <property type="molecule type" value="Genomic_DNA"/>
</dbReference>
<organism evidence="15 16">
    <name type="scientific">Calothrix parasitica NIES-267</name>
    <dbReference type="NCBI Taxonomy" id="1973488"/>
    <lineage>
        <taxon>Bacteria</taxon>
        <taxon>Bacillati</taxon>
        <taxon>Cyanobacteriota</taxon>
        <taxon>Cyanophyceae</taxon>
        <taxon>Nostocales</taxon>
        <taxon>Calotrichaceae</taxon>
        <taxon>Calothrix</taxon>
    </lineage>
</organism>
<dbReference type="InterPro" id="IPR011759">
    <property type="entry name" value="Cyt_c_oxidase_su2_TM_dom"/>
</dbReference>
<evidence type="ECO:0000256" key="3">
    <source>
        <dbReference type="ARBA" id="ARBA00022448"/>
    </source>
</evidence>
<keyword evidence="5 10" id="KW-0812">Transmembrane</keyword>